<keyword evidence="1" id="KW-0420">Kringle</keyword>
<dbReference type="InterPro" id="IPR044929">
    <property type="entry name" value="DNA/RNA_non-sp_Endonuclease_sf"/>
</dbReference>
<dbReference type="InterPro" id="IPR001604">
    <property type="entry name" value="Endo_G_ENPP1-like_dom"/>
</dbReference>
<evidence type="ECO:0000256" key="1">
    <source>
        <dbReference type="PROSITE-ProRule" id="PRU00121"/>
    </source>
</evidence>
<dbReference type="Ensembl" id="ENSCCRT00000113368.1">
    <property type="protein sequence ID" value="ENSCCRP00000173089.1"/>
    <property type="gene ID" value="ENSCCRG00000051177.2"/>
</dbReference>
<dbReference type="GO" id="GO:0016787">
    <property type="term" value="F:hydrolase activity"/>
    <property type="evidence" value="ECO:0007669"/>
    <property type="project" value="InterPro"/>
</dbReference>
<keyword evidence="5" id="KW-1185">Reference proteome</keyword>
<comment type="caution">
    <text evidence="1">Lacks conserved residue(s) required for the propagation of feature annotation.</text>
</comment>
<name>A0A9J8CTG9_CYPCA</name>
<dbReference type="PROSITE" id="PS50070">
    <property type="entry name" value="KRINGLE_2"/>
    <property type="match status" value="1"/>
</dbReference>
<dbReference type="PANTHER" id="PTHR21472">
    <property type="entry name" value="ENDONUCLEASE DOMAIN-CONTAINING 1 PROTEIN ENDOD1"/>
    <property type="match status" value="1"/>
</dbReference>
<dbReference type="InterPro" id="IPR044925">
    <property type="entry name" value="His-Me_finger_sf"/>
</dbReference>
<evidence type="ECO:0000313" key="4">
    <source>
        <dbReference type="Ensembl" id="ENSCCRP00000173089.1"/>
    </source>
</evidence>
<dbReference type="GO" id="GO:0046872">
    <property type="term" value="F:metal ion binding"/>
    <property type="evidence" value="ECO:0007669"/>
    <property type="project" value="InterPro"/>
</dbReference>
<dbReference type="AlphaFoldDB" id="A0A9J8CTG9"/>
<dbReference type="GO" id="GO:0003676">
    <property type="term" value="F:nucleic acid binding"/>
    <property type="evidence" value="ECO:0007669"/>
    <property type="project" value="InterPro"/>
</dbReference>
<dbReference type="SMART" id="SM00477">
    <property type="entry name" value="NUC"/>
    <property type="match status" value="1"/>
</dbReference>
<dbReference type="InterPro" id="IPR039015">
    <property type="entry name" value="ENDOD1"/>
</dbReference>
<keyword evidence="2" id="KW-1133">Transmembrane helix</keyword>
<keyword evidence="2" id="KW-0472">Membrane</keyword>
<dbReference type="PANTHER" id="PTHR21472:SF21">
    <property type="entry name" value="ENDONUCLEASE DOMAIN-CONTAINING 1 PROTEIN-LIKE-RELATED"/>
    <property type="match status" value="1"/>
</dbReference>
<evidence type="ECO:0000259" key="3">
    <source>
        <dbReference type="PROSITE" id="PS50070"/>
    </source>
</evidence>
<feature type="transmembrane region" description="Helical" evidence="2">
    <location>
        <begin position="21"/>
        <end position="45"/>
    </location>
</feature>
<organism evidence="4 5">
    <name type="scientific">Cyprinus carpio carpio</name>
    <dbReference type="NCBI Taxonomy" id="630221"/>
    <lineage>
        <taxon>Eukaryota</taxon>
        <taxon>Metazoa</taxon>
        <taxon>Chordata</taxon>
        <taxon>Craniata</taxon>
        <taxon>Vertebrata</taxon>
        <taxon>Euteleostomi</taxon>
        <taxon>Actinopterygii</taxon>
        <taxon>Neopterygii</taxon>
        <taxon>Teleostei</taxon>
        <taxon>Ostariophysi</taxon>
        <taxon>Cypriniformes</taxon>
        <taxon>Cyprinidae</taxon>
        <taxon>Cyprininae</taxon>
        <taxon>Cyprinus</taxon>
    </lineage>
</organism>
<feature type="domain" description="Kringle" evidence="3">
    <location>
        <begin position="520"/>
        <end position="579"/>
    </location>
</feature>
<dbReference type="InterPro" id="IPR000001">
    <property type="entry name" value="Kringle"/>
</dbReference>
<keyword evidence="2" id="KW-0812">Transmembrane</keyword>
<proteinExistence type="predicted"/>
<sequence>MQTLHKKAISHPHQHHRLLSALLASLLCNTMIVLALLTCIVLRAFSIQAKVVDSFEECKAFFYKNTEPEGMDQNAKKICQMYEGGGPYYYATLYSVPHRIPLYSAYTLDPACSSTPGATCKNKWHVEPQISQPQNPTDHMVLEKDSDENIIKGNQAISSDYNDTGYDHGHLKPNSFQCGTGRTATCTLTNAAQIDLCFYCIHWSKWENTLKKLLKGLANDNATVYIVTGTVPSATERIPQKGASGDTERVAVPSHIWTAVCYKHHTDDTKTFSFSYMGRNQPAEPGISLMRVSNLNDRLSELYHKFIKIFVDDCGEDNKLNMIKESFQKLINLPVNQGVQMSPDVQNTLGAVKRAISSDSTSSTINVTLRTVTAGLGFDSMQEYYNVTEELKAFSGSACLITHAKPLVIHAEHKKREGSESSDAVECLLVPEKQKTAADGSHCSSISDSAESCQCTTEGETKPCCSFPCLYSKRLKGYRCYSGQVQIPCSPPYSVITYKGERCLDDYPCATYGYDYYWCWTGSLPHNWDYCSPPLWHSKAKSGKYCRSNHACAKYGSEHKWCYTDNKDSWDRCCSSDDCHSAVNDQICRSDHLCGYYGYSYLWCYTDNRGNWDYCCKDCH</sequence>
<dbReference type="Pfam" id="PF01223">
    <property type="entry name" value="Endonuclease_NS"/>
    <property type="match status" value="1"/>
</dbReference>
<dbReference type="SMART" id="SM00892">
    <property type="entry name" value="Endonuclease_NS"/>
    <property type="match status" value="1"/>
</dbReference>
<evidence type="ECO:0000313" key="5">
    <source>
        <dbReference type="Proteomes" id="UP001108240"/>
    </source>
</evidence>
<reference evidence="4" key="1">
    <citation type="submission" date="2025-08" db="UniProtKB">
        <authorList>
            <consortium name="Ensembl"/>
        </authorList>
    </citation>
    <scope>IDENTIFICATION</scope>
</reference>
<accession>A0A9J8CTG9</accession>
<dbReference type="GeneTree" id="ENSGT01030000234592"/>
<dbReference type="Gene3D" id="3.40.570.10">
    <property type="entry name" value="Extracellular Endonuclease, subunit A"/>
    <property type="match status" value="1"/>
</dbReference>
<dbReference type="Proteomes" id="UP001108240">
    <property type="component" value="Unplaced"/>
</dbReference>
<dbReference type="OMA" id="DIADEDW"/>
<evidence type="ECO:0000256" key="2">
    <source>
        <dbReference type="SAM" id="Phobius"/>
    </source>
</evidence>
<dbReference type="SUPFAM" id="SSF54060">
    <property type="entry name" value="His-Me finger endonucleases"/>
    <property type="match status" value="1"/>
</dbReference>
<protein>
    <recommendedName>
        <fullName evidence="3">Kringle domain-containing protein</fullName>
    </recommendedName>
</protein>
<dbReference type="InterPro" id="IPR020821">
    <property type="entry name" value="ENPP1-3/EXOG-like_nuc-like"/>
</dbReference>
<reference evidence="4" key="2">
    <citation type="submission" date="2025-09" db="UniProtKB">
        <authorList>
            <consortium name="Ensembl"/>
        </authorList>
    </citation>
    <scope>IDENTIFICATION</scope>
</reference>